<comment type="caution">
    <text evidence="8">Lacks conserved residue(s) required for the propagation of feature annotation.</text>
</comment>
<dbReference type="SUPFAM" id="SSF49785">
    <property type="entry name" value="Galactose-binding domain-like"/>
    <property type="match status" value="1"/>
</dbReference>
<dbReference type="OrthoDB" id="300641at2759"/>
<keyword evidence="3" id="KW-0732">Signal</keyword>
<evidence type="ECO:0000313" key="12">
    <source>
        <dbReference type="EMBL" id="KAJ7358828.1"/>
    </source>
</evidence>
<evidence type="ECO:0000256" key="5">
    <source>
        <dbReference type="ARBA" id="ARBA00022825"/>
    </source>
</evidence>
<evidence type="ECO:0000256" key="6">
    <source>
        <dbReference type="ARBA" id="ARBA00023145"/>
    </source>
</evidence>
<keyword evidence="10" id="KW-0472">Membrane</keyword>
<accession>A0A9X0CJI1</accession>
<dbReference type="GO" id="GO:0016485">
    <property type="term" value="P:protein processing"/>
    <property type="evidence" value="ECO:0007669"/>
    <property type="project" value="TreeGrafter"/>
</dbReference>
<keyword evidence="5" id="KW-0720">Serine protease</keyword>
<gene>
    <name evidence="12" type="ORF">OS493_020663</name>
</gene>
<reference evidence="12" key="1">
    <citation type="submission" date="2023-01" db="EMBL/GenBank/DDBJ databases">
        <title>Genome assembly of the deep-sea coral Lophelia pertusa.</title>
        <authorList>
            <person name="Herrera S."/>
            <person name="Cordes E."/>
        </authorList>
    </citation>
    <scope>NUCLEOTIDE SEQUENCE</scope>
    <source>
        <strain evidence="12">USNM1676648</strain>
        <tissue evidence="12">Polyp</tissue>
    </source>
</reference>
<dbReference type="FunFam" id="2.60.120.260:FF:000006">
    <property type="entry name" value="Proprotein convertase subtilisin/kexin type 5"/>
    <property type="match status" value="1"/>
</dbReference>
<dbReference type="PANTHER" id="PTHR42884">
    <property type="entry name" value="PROPROTEIN CONVERTASE SUBTILISIN/KEXIN-RELATED"/>
    <property type="match status" value="1"/>
</dbReference>
<dbReference type="Pfam" id="PF00082">
    <property type="entry name" value="Peptidase_S8"/>
    <property type="match status" value="1"/>
</dbReference>
<feature type="compositionally biased region" description="Basic and acidic residues" evidence="9">
    <location>
        <begin position="329"/>
        <end position="359"/>
    </location>
</feature>
<evidence type="ECO:0000256" key="10">
    <source>
        <dbReference type="SAM" id="Phobius"/>
    </source>
</evidence>
<dbReference type="PROSITE" id="PS51892">
    <property type="entry name" value="SUBTILASE"/>
    <property type="match status" value="1"/>
</dbReference>
<dbReference type="GO" id="GO:0004252">
    <property type="term" value="F:serine-type endopeptidase activity"/>
    <property type="evidence" value="ECO:0007669"/>
    <property type="project" value="InterPro"/>
</dbReference>
<evidence type="ECO:0000256" key="4">
    <source>
        <dbReference type="ARBA" id="ARBA00022801"/>
    </source>
</evidence>
<organism evidence="12 13">
    <name type="scientific">Desmophyllum pertusum</name>
    <dbReference type="NCBI Taxonomy" id="174260"/>
    <lineage>
        <taxon>Eukaryota</taxon>
        <taxon>Metazoa</taxon>
        <taxon>Cnidaria</taxon>
        <taxon>Anthozoa</taxon>
        <taxon>Hexacorallia</taxon>
        <taxon>Scleractinia</taxon>
        <taxon>Caryophylliina</taxon>
        <taxon>Caryophylliidae</taxon>
        <taxon>Desmophyllum</taxon>
    </lineage>
</organism>
<keyword evidence="10" id="KW-0812">Transmembrane</keyword>
<evidence type="ECO:0000256" key="7">
    <source>
        <dbReference type="ARBA" id="ARBA00023180"/>
    </source>
</evidence>
<dbReference type="Gene3D" id="3.40.50.200">
    <property type="entry name" value="Peptidase S8/S53 domain"/>
    <property type="match status" value="1"/>
</dbReference>
<keyword evidence="4" id="KW-0378">Hydrolase</keyword>
<keyword evidence="13" id="KW-1185">Reference proteome</keyword>
<sequence>MQITADKQSGCVDNFGGTSAATAMASGLIALTLEANPSLTWRDVQHVIARSARPAPGGVLLDKGKWMKNKAGFAVSTAYGFGLMDAGKMVYLAKHWKTVPEQRKCQLKGQDENREIPSEFSVTFSSCEIKFLEHVQVMVNLDFNRRGDLYLEVEAPSGTKSPLTHQRRNDNFTPYKNLTNWVIATLFHWGENPDGQWKLRIENLDPNFQTNGTLYSWSLILYGTTVDPLSNNPHVPTLSTDITFATKASTTTSQPTSKNTVALEILIPAIIGGVIIILGVLLLAGYFLAKRGNGTQPVSETQTELKEVEQREKDYNHSSTPFHGGFPDKSPDPDRVESRVESETQPERKEVEQREKDYNHYSTLV</sequence>
<dbReference type="GO" id="GO:0000139">
    <property type="term" value="C:Golgi membrane"/>
    <property type="evidence" value="ECO:0007669"/>
    <property type="project" value="TreeGrafter"/>
</dbReference>
<keyword evidence="2" id="KW-0165">Cleavage on pair of basic residues</keyword>
<feature type="compositionally biased region" description="Polar residues" evidence="9">
    <location>
        <begin position="293"/>
        <end position="302"/>
    </location>
</feature>
<dbReference type="Pfam" id="PF01483">
    <property type="entry name" value="P_proprotein"/>
    <property type="match status" value="1"/>
</dbReference>
<name>A0A9X0CJI1_9CNID</name>
<evidence type="ECO:0000256" key="3">
    <source>
        <dbReference type="ARBA" id="ARBA00022729"/>
    </source>
</evidence>
<keyword evidence="7" id="KW-0325">Glycoprotein</keyword>
<feature type="transmembrane region" description="Helical" evidence="10">
    <location>
        <begin position="265"/>
        <end position="289"/>
    </location>
</feature>
<dbReference type="AlphaFoldDB" id="A0A9X0CJI1"/>
<dbReference type="InterPro" id="IPR008979">
    <property type="entry name" value="Galactose-bd-like_sf"/>
</dbReference>
<keyword evidence="6" id="KW-0865">Zymogen</keyword>
<keyword evidence="1" id="KW-0645">Protease</keyword>
<proteinExistence type="inferred from homology"/>
<comment type="caution">
    <text evidence="12">The sequence shown here is derived from an EMBL/GenBank/DDBJ whole genome shotgun (WGS) entry which is preliminary data.</text>
</comment>
<evidence type="ECO:0000256" key="9">
    <source>
        <dbReference type="SAM" id="MobiDB-lite"/>
    </source>
</evidence>
<dbReference type="PANTHER" id="PTHR42884:SF14">
    <property type="entry name" value="NEUROENDOCRINE CONVERTASE 1"/>
    <property type="match status" value="1"/>
</dbReference>
<evidence type="ECO:0000313" key="13">
    <source>
        <dbReference type="Proteomes" id="UP001163046"/>
    </source>
</evidence>
<comment type="similarity">
    <text evidence="8">Belongs to the peptidase S8 family.</text>
</comment>
<dbReference type="EMBL" id="MU827314">
    <property type="protein sequence ID" value="KAJ7358828.1"/>
    <property type="molecule type" value="Genomic_DNA"/>
</dbReference>
<feature type="region of interest" description="Disordered" evidence="9">
    <location>
        <begin position="293"/>
        <end position="365"/>
    </location>
</feature>
<dbReference type="InterPro" id="IPR000209">
    <property type="entry name" value="Peptidase_S8/S53_dom"/>
</dbReference>
<evidence type="ECO:0000256" key="1">
    <source>
        <dbReference type="ARBA" id="ARBA00022670"/>
    </source>
</evidence>
<evidence type="ECO:0000256" key="8">
    <source>
        <dbReference type="PROSITE-ProRule" id="PRU01240"/>
    </source>
</evidence>
<dbReference type="SUPFAM" id="SSF52743">
    <property type="entry name" value="Subtilisin-like"/>
    <property type="match status" value="1"/>
</dbReference>
<feature type="compositionally biased region" description="Basic and acidic residues" evidence="9">
    <location>
        <begin position="303"/>
        <end position="316"/>
    </location>
</feature>
<protein>
    <recommendedName>
        <fullName evidence="11">P/Homo B domain-containing protein</fullName>
    </recommendedName>
</protein>
<dbReference type="InterPro" id="IPR002884">
    <property type="entry name" value="P_dom"/>
</dbReference>
<dbReference type="PROSITE" id="PS51829">
    <property type="entry name" value="P_HOMO_B"/>
    <property type="match status" value="1"/>
</dbReference>
<dbReference type="InterPro" id="IPR036852">
    <property type="entry name" value="Peptidase_S8/S53_dom_sf"/>
</dbReference>
<evidence type="ECO:0000256" key="2">
    <source>
        <dbReference type="ARBA" id="ARBA00022685"/>
    </source>
</evidence>
<dbReference type="GO" id="GO:0005802">
    <property type="term" value="C:trans-Golgi network"/>
    <property type="evidence" value="ECO:0007669"/>
    <property type="project" value="TreeGrafter"/>
</dbReference>
<dbReference type="Proteomes" id="UP001163046">
    <property type="component" value="Unassembled WGS sequence"/>
</dbReference>
<keyword evidence="10" id="KW-1133">Transmembrane helix</keyword>
<evidence type="ECO:0000259" key="11">
    <source>
        <dbReference type="PROSITE" id="PS51829"/>
    </source>
</evidence>
<dbReference type="Gene3D" id="2.60.120.260">
    <property type="entry name" value="Galactose-binding domain-like"/>
    <property type="match status" value="1"/>
</dbReference>
<feature type="domain" description="P/Homo B" evidence="11">
    <location>
        <begin position="98"/>
        <end position="227"/>
    </location>
</feature>